<reference evidence="1" key="1">
    <citation type="submission" date="2021-01" db="EMBL/GenBank/DDBJ databases">
        <title>Fulvivirga kasyanovii gen. nov., sp nov., a novel member of the phylum Bacteroidetes isolated from seawater in a mussel farm.</title>
        <authorList>
            <person name="Zhao L.-H."/>
            <person name="Wang Z.-J."/>
        </authorList>
    </citation>
    <scope>NUCLEOTIDE SEQUENCE</scope>
    <source>
        <strain evidence="1">29W222</strain>
    </source>
</reference>
<evidence type="ECO:0000313" key="1">
    <source>
        <dbReference type="EMBL" id="MBL6447357.1"/>
    </source>
</evidence>
<dbReference type="RefSeq" id="WP_202856869.1">
    <property type="nucleotide sequence ID" value="NZ_JAEUGD010000042.1"/>
</dbReference>
<sequence>MQEAFLHFIWQYQYFNKAALATVDGSTVNVIYPGMFNTDAGPDFKEAIIKIDNIEWRGNVELHINSADWTYHRHHTDQAYNNVVLHVVWQNNQEVKRADGSALPVVELQGLVDEKVIFDYKKLINHPSEIRCEKQLKQVSNISWLSMLDKVLMERLSVKAEVIKNLYQSNGNDWEETAYQLLARNFGFKVNSEPFQALAQSLPYKIIKKHADNQLQVEALIFGQAGLLVAESDDAYQQALLKEYDFLKHKYSLTSRLSAIEWRLLRLRPANFPMVRLAQFSSVLSQMPSLFQNLLEINSIQELKKQLKVQVSEYWQHHYQFGTYSSKKVPTLGNSSVENIAINTIVPLLVSYGKYVDDQSFVDKAITLLQEIKAEKNKIINHWSAIDIAVSTAFDSQALIQLYNEYCTKRKCLSCNVGASLIRRK</sequence>
<dbReference type="InterPro" id="IPR021272">
    <property type="entry name" value="DUF2851"/>
</dbReference>
<protein>
    <submittedName>
        <fullName evidence="1">DUF2851 family protein</fullName>
    </submittedName>
</protein>
<organism evidence="1 2">
    <name type="scientific">Fulvivirga marina</name>
    <dbReference type="NCBI Taxonomy" id="2494733"/>
    <lineage>
        <taxon>Bacteria</taxon>
        <taxon>Pseudomonadati</taxon>
        <taxon>Bacteroidota</taxon>
        <taxon>Cytophagia</taxon>
        <taxon>Cytophagales</taxon>
        <taxon>Fulvivirgaceae</taxon>
        <taxon>Fulvivirga</taxon>
    </lineage>
</organism>
<accession>A0A937FYV9</accession>
<comment type="caution">
    <text evidence="1">The sequence shown here is derived from an EMBL/GenBank/DDBJ whole genome shotgun (WGS) entry which is preliminary data.</text>
</comment>
<dbReference type="Pfam" id="PF11013">
    <property type="entry name" value="DUF2851"/>
    <property type="match status" value="1"/>
</dbReference>
<dbReference type="AlphaFoldDB" id="A0A937FYV9"/>
<evidence type="ECO:0000313" key="2">
    <source>
        <dbReference type="Proteomes" id="UP000614216"/>
    </source>
</evidence>
<name>A0A937FYV9_9BACT</name>
<dbReference type="Proteomes" id="UP000614216">
    <property type="component" value="Unassembled WGS sequence"/>
</dbReference>
<dbReference type="EMBL" id="JAEUGD010000042">
    <property type="protein sequence ID" value="MBL6447357.1"/>
    <property type="molecule type" value="Genomic_DNA"/>
</dbReference>
<gene>
    <name evidence="1" type="ORF">JMN32_13645</name>
</gene>
<keyword evidence="2" id="KW-1185">Reference proteome</keyword>
<proteinExistence type="predicted"/>